<dbReference type="AlphaFoldDB" id="A0A6J7AXW8"/>
<dbReference type="EMBL" id="CAFBMA010000024">
    <property type="protein sequence ID" value="CAB4905158.1"/>
    <property type="molecule type" value="Genomic_DNA"/>
</dbReference>
<name>A0A6J7AXW8_9ZZZZ</name>
<accession>A0A6J7AXW8</accession>
<reference evidence="1" key="1">
    <citation type="submission" date="2020-05" db="EMBL/GenBank/DDBJ databases">
        <authorList>
            <person name="Chiriac C."/>
            <person name="Salcher M."/>
            <person name="Ghai R."/>
            <person name="Kavagutti S V."/>
        </authorList>
    </citation>
    <scope>NUCLEOTIDE SEQUENCE</scope>
</reference>
<sequence>MQIYPALEGVYGLQLNKILLGADVKKTLTETNSLFSNLLGGNMLLPYKGKSYDDTLQATKDLIASLS</sequence>
<gene>
    <name evidence="1" type="ORF">UFOPK3227_00689</name>
    <name evidence="2" type="ORF">UFOPK3511_01295</name>
</gene>
<protein>
    <submittedName>
        <fullName evidence="1">Unannotated protein</fullName>
    </submittedName>
</protein>
<proteinExistence type="predicted"/>
<evidence type="ECO:0000313" key="1">
    <source>
        <dbReference type="EMBL" id="CAB4837667.1"/>
    </source>
</evidence>
<dbReference type="EMBL" id="CAFAHD010000073">
    <property type="protein sequence ID" value="CAB4837667.1"/>
    <property type="molecule type" value="Genomic_DNA"/>
</dbReference>
<evidence type="ECO:0000313" key="2">
    <source>
        <dbReference type="EMBL" id="CAB4905158.1"/>
    </source>
</evidence>
<organism evidence="1">
    <name type="scientific">freshwater metagenome</name>
    <dbReference type="NCBI Taxonomy" id="449393"/>
    <lineage>
        <taxon>unclassified sequences</taxon>
        <taxon>metagenomes</taxon>
        <taxon>ecological metagenomes</taxon>
    </lineage>
</organism>